<sequence length="334" mass="34541">MVRTRKGNTYETPPTQPSLPRSLDEEVAEADAVPQGELDSDSYWSGSEFSNNAVGESSAVASSEGTANVLSGDSTIGCSSSSPEALSISSAGGRIIEPDFSQSIAPVLHNAANSHTVLVLMPSKVLGSSSLETGTFGGVQMASTPASVAANIKPLGADTVTAADDRRVVVAGTSSIQPSLGPSAEDNYHVLGNIVNQFVSPTGKQLARRASFSVNDDANSATFFPLWFGQSIGTGEASTQSPETVEATSTSSSDFDRESSGQVVLYDPNRPHILTCAVVVNMECLDTDKPGHQSKKAGKRRQKSASGSHRSRSSKKASGSGQPAPKAPGNHGQT</sequence>
<feature type="compositionally biased region" description="Basic residues" evidence="1">
    <location>
        <begin position="292"/>
        <end position="315"/>
    </location>
</feature>
<proteinExistence type="predicted"/>
<evidence type="ECO:0000313" key="3">
    <source>
        <dbReference type="Proteomes" id="UP001215598"/>
    </source>
</evidence>
<feature type="region of interest" description="Disordered" evidence="1">
    <location>
        <begin position="288"/>
        <end position="334"/>
    </location>
</feature>
<dbReference type="AlphaFoldDB" id="A0AAD7IAD1"/>
<organism evidence="2 3">
    <name type="scientific">Mycena metata</name>
    <dbReference type="NCBI Taxonomy" id="1033252"/>
    <lineage>
        <taxon>Eukaryota</taxon>
        <taxon>Fungi</taxon>
        <taxon>Dikarya</taxon>
        <taxon>Basidiomycota</taxon>
        <taxon>Agaricomycotina</taxon>
        <taxon>Agaricomycetes</taxon>
        <taxon>Agaricomycetidae</taxon>
        <taxon>Agaricales</taxon>
        <taxon>Marasmiineae</taxon>
        <taxon>Mycenaceae</taxon>
        <taxon>Mycena</taxon>
    </lineage>
</organism>
<dbReference type="EMBL" id="JARKIB010000111">
    <property type="protein sequence ID" value="KAJ7738645.1"/>
    <property type="molecule type" value="Genomic_DNA"/>
</dbReference>
<dbReference type="Proteomes" id="UP001215598">
    <property type="component" value="Unassembled WGS sequence"/>
</dbReference>
<accession>A0AAD7IAD1</accession>
<comment type="caution">
    <text evidence="2">The sequence shown here is derived from an EMBL/GenBank/DDBJ whole genome shotgun (WGS) entry which is preliminary data.</text>
</comment>
<evidence type="ECO:0000256" key="1">
    <source>
        <dbReference type="SAM" id="MobiDB-lite"/>
    </source>
</evidence>
<evidence type="ECO:0000313" key="2">
    <source>
        <dbReference type="EMBL" id="KAJ7738645.1"/>
    </source>
</evidence>
<keyword evidence="3" id="KW-1185">Reference proteome</keyword>
<gene>
    <name evidence="2" type="ORF">B0H16DRAFT_1729879</name>
</gene>
<feature type="compositionally biased region" description="Polar residues" evidence="1">
    <location>
        <begin position="234"/>
        <end position="247"/>
    </location>
</feature>
<feature type="region of interest" description="Disordered" evidence="1">
    <location>
        <begin position="234"/>
        <end position="266"/>
    </location>
</feature>
<protein>
    <submittedName>
        <fullName evidence="2">Uncharacterized protein</fullName>
    </submittedName>
</protein>
<reference evidence="2" key="1">
    <citation type="submission" date="2023-03" db="EMBL/GenBank/DDBJ databases">
        <title>Massive genome expansion in bonnet fungi (Mycena s.s.) driven by repeated elements and novel gene families across ecological guilds.</title>
        <authorList>
            <consortium name="Lawrence Berkeley National Laboratory"/>
            <person name="Harder C.B."/>
            <person name="Miyauchi S."/>
            <person name="Viragh M."/>
            <person name="Kuo A."/>
            <person name="Thoen E."/>
            <person name="Andreopoulos B."/>
            <person name="Lu D."/>
            <person name="Skrede I."/>
            <person name="Drula E."/>
            <person name="Henrissat B."/>
            <person name="Morin E."/>
            <person name="Kohler A."/>
            <person name="Barry K."/>
            <person name="LaButti K."/>
            <person name="Morin E."/>
            <person name="Salamov A."/>
            <person name="Lipzen A."/>
            <person name="Mereny Z."/>
            <person name="Hegedus B."/>
            <person name="Baldrian P."/>
            <person name="Stursova M."/>
            <person name="Weitz H."/>
            <person name="Taylor A."/>
            <person name="Grigoriev I.V."/>
            <person name="Nagy L.G."/>
            <person name="Martin F."/>
            <person name="Kauserud H."/>
        </authorList>
    </citation>
    <scope>NUCLEOTIDE SEQUENCE</scope>
    <source>
        <strain evidence="2">CBHHK182m</strain>
    </source>
</reference>
<name>A0AAD7IAD1_9AGAR</name>
<feature type="region of interest" description="Disordered" evidence="1">
    <location>
        <begin position="1"/>
        <end position="47"/>
    </location>
</feature>